<dbReference type="GO" id="GO:0005737">
    <property type="term" value="C:cytoplasm"/>
    <property type="evidence" value="ECO:0007669"/>
    <property type="project" value="UniProtKB-SubCell"/>
</dbReference>
<dbReference type="PROSITE" id="PS51354">
    <property type="entry name" value="GLUTAREDOXIN_2"/>
    <property type="match status" value="1"/>
</dbReference>
<name>A0A830D0K1_9LAMI</name>
<keyword evidence="4" id="KW-0676">Redox-active center</keyword>
<sequence>MCHTVKTLISNFGANPTIYELDELPNGQQLEKALVAVFIGQELVGGENEVMSLHVKGKLVPLLKKAKAIWI</sequence>
<keyword evidence="6" id="KW-1185">Reference proteome</keyword>
<evidence type="ECO:0000256" key="3">
    <source>
        <dbReference type="ARBA" id="ARBA00022490"/>
    </source>
</evidence>
<gene>
    <name evidence="5" type="ORF">PHJA_002714200</name>
</gene>
<protein>
    <submittedName>
        <fullName evidence="5">Monothiol glutaredoxin-s2</fullName>
    </submittedName>
</protein>
<keyword evidence="3" id="KW-0963">Cytoplasm</keyword>
<dbReference type="InterPro" id="IPR011905">
    <property type="entry name" value="GlrX-like_pln_2"/>
</dbReference>
<evidence type="ECO:0000256" key="2">
    <source>
        <dbReference type="ARBA" id="ARBA00007568"/>
    </source>
</evidence>
<reference evidence="5" key="1">
    <citation type="submission" date="2020-07" db="EMBL/GenBank/DDBJ databases">
        <title>Ethylene signaling mediates host invasion by parasitic plants.</title>
        <authorList>
            <person name="Yoshida S."/>
        </authorList>
    </citation>
    <scope>NUCLEOTIDE SEQUENCE</scope>
    <source>
        <strain evidence="5">Okayama</strain>
    </source>
</reference>
<comment type="similarity">
    <text evidence="2">Belongs to the glutaredoxin family. CC-type subfamily.</text>
</comment>
<dbReference type="Proteomes" id="UP000653305">
    <property type="component" value="Unassembled WGS sequence"/>
</dbReference>
<dbReference type="PANTHER" id="PTHR10168">
    <property type="entry name" value="GLUTAREDOXIN"/>
    <property type="match status" value="1"/>
</dbReference>
<organism evidence="5 6">
    <name type="scientific">Phtheirospermum japonicum</name>
    <dbReference type="NCBI Taxonomy" id="374723"/>
    <lineage>
        <taxon>Eukaryota</taxon>
        <taxon>Viridiplantae</taxon>
        <taxon>Streptophyta</taxon>
        <taxon>Embryophyta</taxon>
        <taxon>Tracheophyta</taxon>
        <taxon>Spermatophyta</taxon>
        <taxon>Magnoliopsida</taxon>
        <taxon>eudicotyledons</taxon>
        <taxon>Gunneridae</taxon>
        <taxon>Pentapetalae</taxon>
        <taxon>asterids</taxon>
        <taxon>lamiids</taxon>
        <taxon>Lamiales</taxon>
        <taxon>Orobanchaceae</taxon>
        <taxon>Orobanchaceae incertae sedis</taxon>
        <taxon>Phtheirospermum</taxon>
    </lineage>
</organism>
<evidence type="ECO:0000313" key="6">
    <source>
        <dbReference type="Proteomes" id="UP000653305"/>
    </source>
</evidence>
<dbReference type="InterPro" id="IPR036249">
    <property type="entry name" value="Thioredoxin-like_sf"/>
</dbReference>
<proteinExistence type="inferred from homology"/>
<evidence type="ECO:0000313" key="5">
    <source>
        <dbReference type="EMBL" id="GFQ05701.1"/>
    </source>
</evidence>
<dbReference type="OrthoDB" id="418495at2759"/>
<comment type="subcellular location">
    <subcellularLocation>
        <location evidence="1">Cytoplasm</location>
    </subcellularLocation>
</comment>
<comment type="caution">
    <text evidence="5">The sequence shown here is derived from an EMBL/GenBank/DDBJ whole genome shotgun (WGS) entry which is preliminary data.</text>
</comment>
<evidence type="ECO:0000256" key="1">
    <source>
        <dbReference type="ARBA" id="ARBA00004496"/>
    </source>
</evidence>
<dbReference type="SUPFAM" id="SSF52833">
    <property type="entry name" value="Thioredoxin-like"/>
    <property type="match status" value="1"/>
</dbReference>
<dbReference type="AlphaFoldDB" id="A0A830D0K1"/>
<accession>A0A830D0K1</accession>
<evidence type="ECO:0000256" key="4">
    <source>
        <dbReference type="ARBA" id="ARBA00023284"/>
    </source>
</evidence>
<dbReference type="EMBL" id="BMAC01001111">
    <property type="protein sequence ID" value="GFQ05701.1"/>
    <property type="molecule type" value="Genomic_DNA"/>
</dbReference>
<dbReference type="Gene3D" id="3.40.30.10">
    <property type="entry name" value="Glutaredoxin"/>
    <property type="match status" value="1"/>
</dbReference>